<proteinExistence type="predicted"/>
<evidence type="ECO:0000313" key="3">
    <source>
        <dbReference type="EMBL" id="QHT81660.1"/>
    </source>
</evidence>
<name>A0A6C0HMR5_9ZZZZ</name>
<dbReference type="EMBL" id="MN739987">
    <property type="protein sequence ID" value="QHT81660.1"/>
    <property type="molecule type" value="Genomic_DNA"/>
</dbReference>
<evidence type="ECO:0000256" key="2">
    <source>
        <dbReference type="SAM" id="Phobius"/>
    </source>
</evidence>
<evidence type="ECO:0000256" key="1">
    <source>
        <dbReference type="SAM" id="Coils"/>
    </source>
</evidence>
<accession>A0A6C0HMR5</accession>
<feature type="coiled-coil region" evidence="1">
    <location>
        <begin position="127"/>
        <end position="154"/>
    </location>
</feature>
<feature type="transmembrane region" description="Helical" evidence="2">
    <location>
        <begin position="33"/>
        <end position="52"/>
    </location>
</feature>
<keyword evidence="1" id="KW-0175">Coiled coil</keyword>
<keyword evidence="2" id="KW-0472">Membrane</keyword>
<protein>
    <submittedName>
        <fullName evidence="3">Uncharacterized protein</fullName>
    </submittedName>
</protein>
<sequence length="322" mass="37660">MTLQQSMPLDTLNKIISYLPDYITKNVTQNYKYITLSFVLSFAFLFISNYMLQRYMKNVSLTTNKFYTKHGELTKQVAIKHLNTQKIYTFWNGNRQSTYHLIMLLKQGYIVQSLYIEEYTILKGIDNEKLAELVAKYKASIKDLKKNLKTDKQLDSYMTYLKKIKIKQNRELDNLMKMRLAIKSQFSEYEANFLPTMYITAITKDMIITNAFASKISEMSPIYEDHFEVIEQMIRFAQHFTPQENSYAVIDIPLTIDSNSATTFQAIVGGLYLDKENTQSHTPLNILKLPRTPILINGLDKEKIKIIAMEQRFYNILQISES</sequence>
<keyword evidence="2" id="KW-1133">Transmembrane helix</keyword>
<keyword evidence="2" id="KW-0812">Transmembrane</keyword>
<organism evidence="3">
    <name type="scientific">viral metagenome</name>
    <dbReference type="NCBI Taxonomy" id="1070528"/>
    <lineage>
        <taxon>unclassified sequences</taxon>
        <taxon>metagenomes</taxon>
        <taxon>organismal metagenomes</taxon>
    </lineage>
</organism>
<dbReference type="AlphaFoldDB" id="A0A6C0HMR5"/>
<reference evidence="3" key="1">
    <citation type="journal article" date="2020" name="Nature">
        <title>Giant virus diversity and host interactions through global metagenomics.</title>
        <authorList>
            <person name="Schulz F."/>
            <person name="Roux S."/>
            <person name="Paez-Espino D."/>
            <person name="Jungbluth S."/>
            <person name="Walsh D.A."/>
            <person name="Denef V.J."/>
            <person name="McMahon K.D."/>
            <person name="Konstantinidis K.T."/>
            <person name="Eloe-Fadrosh E.A."/>
            <person name="Kyrpides N.C."/>
            <person name="Woyke T."/>
        </authorList>
    </citation>
    <scope>NUCLEOTIDE SEQUENCE</scope>
    <source>
        <strain evidence="3">GVMAG-M-3300023184-13</strain>
    </source>
</reference>